<keyword evidence="2" id="KW-1185">Reference proteome</keyword>
<dbReference type="Proteomes" id="UP000289340">
    <property type="component" value="Chromosome 8"/>
</dbReference>
<accession>A0A445JMY6</accession>
<gene>
    <name evidence="1" type="ORF">D0Y65_022296</name>
</gene>
<name>A0A445JMY6_GLYSO</name>
<dbReference type="EMBL" id="QZWG01000008">
    <property type="protein sequence ID" value="RZB99831.1"/>
    <property type="molecule type" value="Genomic_DNA"/>
</dbReference>
<proteinExistence type="predicted"/>
<evidence type="ECO:0000313" key="1">
    <source>
        <dbReference type="EMBL" id="RZB99831.1"/>
    </source>
</evidence>
<organism evidence="1 2">
    <name type="scientific">Glycine soja</name>
    <name type="common">Wild soybean</name>
    <dbReference type="NCBI Taxonomy" id="3848"/>
    <lineage>
        <taxon>Eukaryota</taxon>
        <taxon>Viridiplantae</taxon>
        <taxon>Streptophyta</taxon>
        <taxon>Embryophyta</taxon>
        <taxon>Tracheophyta</taxon>
        <taxon>Spermatophyta</taxon>
        <taxon>Magnoliopsida</taxon>
        <taxon>eudicotyledons</taxon>
        <taxon>Gunneridae</taxon>
        <taxon>Pentapetalae</taxon>
        <taxon>rosids</taxon>
        <taxon>fabids</taxon>
        <taxon>Fabales</taxon>
        <taxon>Fabaceae</taxon>
        <taxon>Papilionoideae</taxon>
        <taxon>50 kb inversion clade</taxon>
        <taxon>NPAAA clade</taxon>
        <taxon>indigoferoid/millettioid clade</taxon>
        <taxon>Phaseoleae</taxon>
        <taxon>Glycine</taxon>
        <taxon>Glycine subgen. Soja</taxon>
    </lineage>
</organism>
<comment type="caution">
    <text evidence="1">The sequence shown here is derived from an EMBL/GenBank/DDBJ whole genome shotgun (WGS) entry which is preliminary data.</text>
</comment>
<dbReference type="AlphaFoldDB" id="A0A445JMY6"/>
<sequence>MDSSKASELAMDFPQYRRSQLSSNTYHALIHLLSHISSYNASIQPLNIPDVVAGFAVNAIATAPCCGGAWAFRIMAAVEWIKKTRKKNVDSDFLDPKDPIGPKDILEVQETIEGVGDKDMDFTSNKMVLDDIVHMMGIEDMSTQANGFDKEQKLMIEFEQVMKGTENLICDSDLIPLNLGLDKTHSDGGEVEPMDYQVEMEEGEISGDLGIDGNSFDVASADALILEQMEVDEVQKSENVTGNMVYPSKIGNQEKEKGYDSKSSLVNALQDENNSGTVEVAREGLYAELE</sequence>
<protein>
    <submittedName>
        <fullName evidence="1">Uncharacterized protein</fullName>
    </submittedName>
</protein>
<evidence type="ECO:0000313" key="2">
    <source>
        <dbReference type="Proteomes" id="UP000289340"/>
    </source>
</evidence>
<reference evidence="1 2" key="1">
    <citation type="submission" date="2018-09" db="EMBL/GenBank/DDBJ databases">
        <title>A high-quality reference genome of wild soybean provides a powerful tool to mine soybean genomes.</title>
        <authorList>
            <person name="Xie M."/>
            <person name="Chung C.Y.L."/>
            <person name="Li M.-W."/>
            <person name="Wong F.-L."/>
            <person name="Chan T.-F."/>
            <person name="Lam H.-M."/>
        </authorList>
    </citation>
    <scope>NUCLEOTIDE SEQUENCE [LARGE SCALE GENOMIC DNA]</scope>
    <source>
        <strain evidence="2">cv. W05</strain>
        <tissue evidence="1">Hypocotyl of etiolated seedlings</tissue>
    </source>
</reference>